<dbReference type="SUPFAM" id="SSF56281">
    <property type="entry name" value="Metallo-hydrolase/oxidoreductase"/>
    <property type="match status" value="1"/>
</dbReference>
<feature type="compositionally biased region" description="Acidic residues" evidence="1">
    <location>
        <begin position="303"/>
        <end position="317"/>
    </location>
</feature>
<dbReference type="AlphaFoldDB" id="A0AAV3TD56"/>
<feature type="domain" description="Metallo-beta-lactamase" evidence="2">
    <location>
        <begin position="47"/>
        <end position="249"/>
    </location>
</feature>
<dbReference type="Pfam" id="PF00753">
    <property type="entry name" value="Lactamase_B"/>
    <property type="match status" value="1"/>
</dbReference>
<dbReference type="InterPro" id="IPR036866">
    <property type="entry name" value="RibonucZ/Hydroxyglut_hydro"/>
</dbReference>
<proteinExistence type="predicted"/>
<evidence type="ECO:0000313" key="4">
    <source>
        <dbReference type="Proteomes" id="UP001500420"/>
    </source>
</evidence>
<organism evidence="3 4">
    <name type="scientific">Natronoarchaeum mannanilyticum</name>
    <dbReference type="NCBI Taxonomy" id="926360"/>
    <lineage>
        <taxon>Archaea</taxon>
        <taxon>Methanobacteriati</taxon>
        <taxon>Methanobacteriota</taxon>
        <taxon>Stenosarchaea group</taxon>
        <taxon>Halobacteria</taxon>
        <taxon>Halobacteriales</taxon>
        <taxon>Natronoarchaeaceae</taxon>
    </lineage>
</organism>
<dbReference type="PANTHER" id="PTHR30619:SF1">
    <property type="entry name" value="RECOMBINATION PROTEIN 2"/>
    <property type="match status" value="1"/>
</dbReference>
<dbReference type="InterPro" id="IPR052159">
    <property type="entry name" value="Competence_DNA_uptake"/>
</dbReference>
<protein>
    <recommendedName>
        <fullName evidence="2">Metallo-beta-lactamase domain-containing protein</fullName>
    </recommendedName>
</protein>
<gene>
    <name evidence="3" type="ORF">GCM10009020_28530</name>
</gene>
<dbReference type="Proteomes" id="UP001500420">
    <property type="component" value="Unassembled WGS sequence"/>
</dbReference>
<reference evidence="3 4" key="1">
    <citation type="journal article" date="2019" name="Int. J. Syst. Evol. Microbiol.">
        <title>The Global Catalogue of Microorganisms (GCM) 10K type strain sequencing project: providing services to taxonomists for standard genome sequencing and annotation.</title>
        <authorList>
            <consortium name="The Broad Institute Genomics Platform"/>
            <consortium name="The Broad Institute Genome Sequencing Center for Infectious Disease"/>
            <person name="Wu L."/>
            <person name="Ma J."/>
        </authorList>
    </citation>
    <scope>NUCLEOTIDE SEQUENCE [LARGE SCALE GENOMIC DNA]</scope>
    <source>
        <strain evidence="3 4">JCM 16328</strain>
    </source>
</reference>
<comment type="caution">
    <text evidence="3">The sequence shown here is derived from an EMBL/GenBank/DDBJ whole genome shotgun (WGS) entry which is preliminary data.</text>
</comment>
<evidence type="ECO:0000256" key="1">
    <source>
        <dbReference type="SAM" id="MobiDB-lite"/>
    </source>
</evidence>
<dbReference type="InterPro" id="IPR001279">
    <property type="entry name" value="Metallo-B-lactamas"/>
</dbReference>
<accession>A0AAV3TD56</accession>
<dbReference type="PROSITE" id="PS51257">
    <property type="entry name" value="PROKAR_LIPOPROTEIN"/>
    <property type="match status" value="1"/>
</dbReference>
<dbReference type="SMART" id="SM00849">
    <property type="entry name" value="Lactamase_B"/>
    <property type="match status" value="1"/>
</dbReference>
<keyword evidence="4" id="KW-1185">Reference proteome</keyword>
<dbReference type="PANTHER" id="PTHR30619">
    <property type="entry name" value="DNA INTERNALIZATION/COMPETENCE PROTEIN COMEC/REC2"/>
    <property type="match status" value="1"/>
</dbReference>
<name>A0AAV3TD56_9EURY</name>
<dbReference type="EMBL" id="BAAADV010000007">
    <property type="protein sequence ID" value="GAA0678502.1"/>
    <property type="molecule type" value="Genomic_DNA"/>
</dbReference>
<dbReference type="InterPro" id="IPR035681">
    <property type="entry name" value="ComA-like_MBL"/>
</dbReference>
<evidence type="ECO:0000313" key="3">
    <source>
        <dbReference type="EMBL" id="GAA0678502.1"/>
    </source>
</evidence>
<dbReference type="CDD" id="cd07731">
    <property type="entry name" value="ComA-like_MBL-fold"/>
    <property type="match status" value="1"/>
</dbReference>
<evidence type="ECO:0000259" key="2">
    <source>
        <dbReference type="SMART" id="SM00849"/>
    </source>
</evidence>
<feature type="region of interest" description="Disordered" evidence="1">
    <location>
        <begin position="292"/>
        <end position="340"/>
    </location>
</feature>
<dbReference type="Gene3D" id="3.60.15.10">
    <property type="entry name" value="Ribonuclease Z/Hydroxyacylglutathione hydrolase-like"/>
    <property type="match status" value="1"/>
</dbReference>
<sequence>MDRQSATAVVVVVALLSGCLAGVGDLSTDAEPDDTGELEVHTIDVGQADATLVVGPTGETMLIDSGHWSDDGEIVLSYLRDRGIERLDYLVTTHAHADHIGGHAEVIEYYETEAGGIGAVYDSGTVSSSETYGDYIDAVEQYNVTLYQAQEGDEIPIEGAEADVLHPTADSDLEELNENSLVVHLEHGNAGFLFTGDVGTEEERRLVDEYDDELVSTVYQVGHHGSYSSTSDALLDAASPSIAVISAPYDSPYDHPHDEPLERLAARDIDTYWTAIHGTVVFTSDGDAVQVASQTEATTDPAEFGDAEPSDADPTDPVEERGTTAPSLAGPSAQIGQIAG</sequence>
<dbReference type="RefSeq" id="WP_343774729.1">
    <property type="nucleotide sequence ID" value="NZ_BAAADV010000007.1"/>
</dbReference>